<keyword evidence="3 7" id="KW-0808">Transferase</keyword>
<dbReference type="GO" id="GO:0032259">
    <property type="term" value="P:methylation"/>
    <property type="evidence" value="ECO:0007669"/>
    <property type="project" value="UniProtKB-KW"/>
</dbReference>
<accession>A0A073ISG4</accession>
<dbReference type="GO" id="GO:0008610">
    <property type="term" value="P:lipid biosynthetic process"/>
    <property type="evidence" value="ECO:0007669"/>
    <property type="project" value="InterPro"/>
</dbReference>
<dbReference type="InterPro" id="IPR050723">
    <property type="entry name" value="CFA/CMAS"/>
</dbReference>
<dbReference type="InterPro" id="IPR003333">
    <property type="entry name" value="CMAS"/>
</dbReference>
<evidence type="ECO:0000256" key="5">
    <source>
        <dbReference type="ARBA" id="ARBA00023098"/>
    </source>
</evidence>
<keyword evidence="5" id="KW-0443">Lipid metabolism</keyword>
<protein>
    <submittedName>
        <fullName evidence="7">Cyclopropane fatty acyl phospholipid synthase</fullName>
        <ecNumber evidence="7">2.1.1.79</ecNumber>
    </submittedName>
</protein>
<organism evidence="7 8">
    <name type="scientific">Synergistes jonesii</name>
    <dbReference type="NCBI Taxonomy" id="2754"/>
    <lineage>
        <taxon>Bacteria</taxon>
        <taxon>Thermotogati</taxon>
        <taxon>Synergistota</taxon>
        <taxon>Synergistia</taxon>
        <taxon>Synergistales</taxon>
        <taxon>Synergistaceae</taxon>
        <taxon>Synergistes</taxon>
    </lineage>
</organism>
<dbReference type="NCBIfam" id="NF008686">
    <property type="entry name" value="PRK11705.1"/>
    <property type="match status" value="1"/>
</dbReference>
<dbReference type="PANTHER" id="PTHR43667">
    <property type="entry name" value="CYCLOPROPANE-FATTY-ACYL-PHOSPHOLIPID SYNTHASE"/>
    <property type="match status" value="1"/>
</dbReference>
<dbReference type="Pfam" id="PF02353">
    <property type="entry name" value="CMAS"/>
    <property type="match status" value="1"/>
</dbReference>
<feature type="active site" evidence="6">
    <location>
        <position position="340"/>
    </location>
</feature>
<dbReference type="CDD" id="cd02440">
    <property type="entry name" value="AdoMet_MTases"/>
    <property type="match status" value="1"/>
</dbReference>
<gene>
    <name evidence="7" type="ORF">EH55_03195</name>
</gene>
<dbReference type="Proteomes" id="UP000027665">
    <property type="component" value="Unassembled WGS sequence"/>
</dbReference>
<dbReference type="PANTHER" id="PTHR43667:SF1">
    <property type="entry name" value="CYCLOPROPANE-FATTY-ACYL-PHOSPHOLIPID SYNTHASE"/>
    <property type="match status" value="1"/>
</dbReference>
<reference evidence="7 8" key="1">
    <citation type="submission" date="2014-04" db="EMBL/GenBank/DDBJ databases">
        <title>Draft Genome Sequence of Synergistes jonesii.</title>
        <authorList>
            <person name="Coil D.A."/>
            <person name="Eisen J.A."/>
            <person name="Holland-Moritz H.E."/>
        </authorList>
    </citation>
    <scope>NUCLEOTIDE SEQUENCE [LARGE SCALE GENOMIC DNA]</scope>
    <source>
        <strain evidence="7 8">78-1</strain>
    </source>
</reference>
<keyword evidence="4" id="KW-0949">S-adenosyl-L-methionine</keyword>
<keyword evidence="8" id="KW-1185">Reference proteome</keyword>
<evidence type="ECO:0000313" key="8">
    <source>
        <dbReference type="Proteomes" id="UP000027665"/>
    </source>
</evidence>
<dbReference type="GO" id="GO:0008825">
    <property type="term" value="F:cyclopropane-fatty-acyl-phospholipid synthase activity"/>
    <property type="evidence" value="ECO:0007669"/>
    <property type="project" value="UniProtKB-EC"/>
</dbReference>
<comment type="similarity">
    <text evidence="1">Belongs to the CFA/CMAS family.</text>
</comment>
<evidence type="ECO:0000256" key="2">
    <source>
        <dbReference type="ARBA" id="ARBA00022603"/>
    </source>
</evidence>
<dbReference type="AlphaFoldDB" id="A0A073ISG4"/>
<comment type="caution">
    <text evidence="7">The sequence shown here is derived from an EMBL/GenBank/DDBJ whole genome shotgun (WGS) entry which is preliminary data.</text>
</comment>
<dbReference type="SUPFAM" id="SSF53335">
    <property type="entry name" value="S-adenosyl-L-methionine-dependent methyltransferases"/>
    <property type="match status" value="1"/>
</dbReference>
<dbReference type="InterPro" id="IPR029063">
    <property type="entry name" value="SAM-dependent_MTases_sf"/>
</dbReference>
<proteinExistence type="inferred from homology"/>
<evidence type="ECO:0000256" key="3">
    <source>
        <dbReference type="ARBA" id="ARBA00022679"/>
    </source>
</evidence>
<dbReference type="PATRIC" id="fig|2754.20.peg.763"/>
<dbReference type="EC" id="2.1.1.79" evidence="7"/>
<keyword evidence="2 7" id="KW-0489">Methyltransferase</keyword>
<evidence type="ECO:0000313" key="7">
    <source>
        <dbReference type="EMBL" id="KEJ92480.1"/>
    </source>
</evidence>
<name>A0A073ISG4_9BACT</name>
<dbReference type="PIRSF" id="PIRSF003085">
    <property type="entry name" value="CMAS"/>
    <property type="match status" value="1"/>
</dbReference>
<dbReference type="eggNOG" id="COG2230">
    <property type="taxonomic scope" value="Bacteria"/>
</dbReference>
<dbReference type="OrthoDB" id="9782855at2"/>
<dbReference type="EMBL" id="JMKI01000026">
    <property type="protein sequence ID" value="KEJ92480.1"/>
    <property type="molecule type" value="Genomic_DNA"/>
</dbReference>
<evidence type="ECO:0000256" key="6">
    <source>
        <dbReference type="PIRSR" id="PIRSR003085-1"/>
    </source>
</evidence>
<dbReference type="STRING" id="2754.EH55_03195"/>
<dbReference type="Gene3D" id="3.40.50.150">
    <property type="entry name" value="Vaccinia Virus protein VP39"/>
    <property type="match status" value="1"/>
</dbReference>
<sequence>MFPKIVQQRLASVGIEFNGPHEWDPQIVNDGFYHRVIAEKSLGLGESYMDGWWNCRRVDELLCRILKCGVEYDIKGSPRYALLFLPAKLLNLQSRSRSRIVAEGHYDIGNDFFFSFLDPLHQYSCAYFKDTDDLAQAQVNKLELIAKKLELRKGDNLLDIGCGWGGLAKYMALRYGCRVTGVNISKEQLAFAREECKGLPVEFIDCDYREIKGEYDKIISVGMFEHVGQKNFRAYMETAHRVLRKDGLFLLHTIGSNASGLNCDPWLNKYIFPNGALPSIAQMSSSAEGLFVIEDLQNLCDNYDKTLLCWYRNFIKAWPAFADKYGERFRRMWEYYLLCCAGVFRARGVQVFQLLMTRERDARRQPAAAMR</sequence>
<evidence type="ECO:0000256" key="1">
    <source>
        <dbReference type="ARBA" id="ARBA00010815"/>
    </source>
</evidence>
<evidence type="ECO:0000256" key="4">
    <source>
        <dbReference type="ARBA" id="ARBA00022691"/>
    </source>
</evidence>